<dbReference type="EMBL" id="PDWK01000013">
    <property type="protein sequence ID" value="KAF1689926.1"/>
    <property type="molecule type" value="Genomic_DNA"/>
</dbReference>
<protein>
    <submittedName>
        <fullName evidence="1">Uncharacterized protein</fullName>
    </submittedName>
</protein>
<dbReference type="OrthoDB" id="5659936at2"/>
<evidence type="ECO:0000313" key="2">
    <source>
        <dbReference type="Proteomes" id="UP000717981"/>
    </source>
</evidence>
<reference evidence="1" key="1">
    <citation type="submission" date="2017-10" db="EMBL/GenBank/DDBJ databases">
        <title>Whole genome sequencing of members of genus Pseudoxanthomonas.</title>
        <authorList>
            <person name="Kumar S."/>
            <person name="Bansal K."/>
            <person name="Kaur A."/>
            <person name="Patil P."/>
            <person name="Sharma S."/>
            <person name="Patil P.B."/>
        </authorList>
    </citation>
    <scope>NUCLEOTIDE SEQUENCE</scope>
    <source>
        <strain evidence="1">DSM 22914</strain>
    </source>
</reference>
<gene>
    <name evidence="1" type="ORF">CR938_04145</name>
</gene>
<evidence type="ECO:0000313" key="1">
    <source>
        <dbReference type="EMBL" id="KAF1689926.1"/>
    </source>
</evidence>
<proteinExistence type="predicted"/>
<keyword evidence="2" id="KW-1185">Reference proteome</keyword>
<dbReference type="AlphaFoldDB" id="A0A921TIK9"/>
<sequence>MSANFSQGAPAALWQALVHEAAGRAGHPLDETRESYLVFVLLRFQNDGALLARTQALDWLHALGQAGQVRADALRDVGDRCLLIAGLFPGLAARRRVSVDYFVELGRGAYREVAEAGRSAYAALFGQLAEGYRELVEVLRGLCGDPRSAGLERLAAAVPAHATRH</sequence>
<organism evidence="1 2">
    <name type="scientific">Pseudoxanthomonas taiwanensis</name>
    <dbReference type="NCBI Taxonomy" id="176598"/>
    <lineage>
        <taxon>Bacteria</taxon>
        <taxon>Pseudomonadati</taxon>
        <taxon>Pseudomonadota</taxon>
        <taxon>Gammaproteobacteria</taxon>
        <taxon>Lysobacterales</taxon>
        <taxon>Lysobacteraceae</taxon>
        <taxon>Pseudoxanthomonas</taxon>
    </lineage>
</organism>
<accession>A0A921TIK9</accession>
<name>A0A921TIK9_9GAMM</name>
<dbReference type="Proteomes" id="UP000717981">
    <property type="component" value="Unassembled WGS sequence"/>
</dbReference>
<comment type="caution">
    <text evidence="1">The sequence shown here is derived from an EMBL/GenBank/DDBJ whole genome shotgun (WGS) entry which is preliminary data.</text>
</comment>
<dbReference type="RefSeq" id="WP_162123799.1">
    <property type="nucleotide sequence ID" value="NZ_PDWK01000013.1"/>
</dbReference>